<gene>
    <name evidence="1" type="ORF">CPELLU_LOCUS17645</name>
</gene>
<dbReference type="AlphaFoldDB" id="A0A9N9JYW9"/>
<feature type="non-terminal residue" evidence="1">
    <location>
        <position position="54"/>
    </location>
</feature>
<comment type="caution">
    <text evidence="1">The sequence shown here is derived from an EMBL/GenBank/DDBJ whole genome shotgun (WGS) entry which is preliminary data.</text>
</comment>
<protein>
    <submittedName>
        <fullName evidence="1">9082_t:CDS:1</fullName>
    </submittedName>
</protein>
<name>A0A9N9JYW9_9GLOM</name>
<sequence length="54" mass="6450">MKILNPVEWSCKKEDLLKFDYKELQTLLNHFKSPKTINKQILLPLIEFDSCIIE</sequence>
<accession>A0A9N9JYW9</accession>
<reference evidence="1" key="1">
    <citation type="submission" date="2021-06" db="EMBL/GenBank/DDBJ databases">
        <authorList>
            <person name="Kallberg Y."/>
            <person name="Tangrot J."/>
            <person name="Rosling A."/>
        </authorList>
    </citation>
    <scope>NUCLEOTIDE SEQUENCE</scope>
    <source>
        <strain evidence="1">FL966</strain>
    </source>
</reference>
<dbReference type="Proteomes" id="UP000789759">
    <property type="component" value="Unassembled WGS sequence"/>
</dbReference>
<evidence type="ECO:0000313" key="2">
    <source>
        <dbReference type="Proteomes" id="UP000789759"/>
    </source>
</evidence>
<organism evidence="1 2">
    <name type="scientific">Cetraspora pellucida</name>
    <dbReference type="NCBI Taxonomy" id="1433469"/>
    <lineage>
        <taxon>Eukaryota</taxon>
        <taxon>Fungi</taxon>
        <taxon>Fungi incertae sedis</taxon>
        <taxon>Mucoromycota</taxon>
        <taxon>Glomeromycotina</taxon>
        <taxon>Glomeromycetes</taxon>
        <taxon>Diversisporales</taxon>
        <taxon>Gigasporaceae</taxon>
        <taxon>Cetraspora</taxon>
    </lineage>
</organism>
<dbReference type="EMBL" id="CAJVQA010030843">
    <property type="protein sequence ID" value="CAG8800172.1"/>
    <property type="molecule type" value="Genomic_DNA"/>
</dbReference>
<dbReference type="OrthoDB" id="2357621at2759"/>
<keyword evidence="2" id="KW-1185">Reference proteome</keyword>
<evidence type="ECO:0000313" key="1">
    <source>
        <dbReference type="EMBL" id="CAG8800172.1"/>
    </source>
</evidence>
<proteinExistence type="predicted"/>